<dbReference type="SUPFAM" id="SSF52218">
    <property type="entry name" value="Flavoproteins"/>
    <property type="match status" value="1"/>
</dbReference>
<comment type="catalytic activity">
    <reaction evidence="6">
        <text>2 a quinone + NADH + H(+) = 2 a 1,4-benzosemiquinone + NAD(+)</text>
        <dbReference type="Rhea" id="RHEA:65952"/>
        <dbReference type="ChEBI" id="CHEBI:15378"/>
        <dbReference type="ChEBI" id="CHEBI:57540"/>
        <dbReference type="ChEBI" id="CHEBI:57945"/>
        <dbReference type="ChEBI" id="CHEBI:132124"/>
        <dbReference type="ChEBI" id="CHEBI:134225"/>
    </reaction>
</comment>
<evidence type="ECO:0000256" key="5">
    <source>
        <dbReference type="ARBA" id="ARBA00048542"/>
    </source>
</evidence>
<dbReference type="HAMAP" id="MF_01216">
    <property type="entry name" value="Azoreductase_type1"/>
    <property type="match status" value="1"/>
</dbReference>
<keyword evidence="9" id="KW-1185">Reference proteome</keyword>
<comment type="cofactor">
    <cofactor evidence="6">
        <name>FMN</name>
        <dbReference type="ChEBI" id="CHEBI:58210"/>
    </cofactor>
    <text evidence="6">Binds 1 FMN per subunit.</text>
</comment>
<dbReference type="InterPro" id="IPR023048">
    <property type="entry name" value="NADH:quinone_OxRdtase_FMN_depd"/>
</dbReference>
<dbReference type="InterPro" id="IPR050104">
    <property type="entry name" value="FMN-dep_NADH:Q_OxRdtase_AzoR1"/>
</dbReference>
<dbReference type="Proteomes" id="UP001601444">
    <property type="component" value="Unassembled WGS sequence"/>
</dbReference>
<comment type="similarity">
    <text evidence="6">Belongs to the azoreductase type 1 family.</text>
</comment>
<dbReference type="EMBL" id="JBIAMX010000001">
    <property type="protein sequence ID" value="MFF0541813.1"/>
    <property type="molecule type" value="Genomic_DNA"/>
</dbReference>
<evidence type="ECO:0000313" key="9">
    <source>
        <dbReference type="Proteomes" id="UP001601444"/>
    </source>
</evidence>
<keyword evidence="4 6" id="KW-0520">NAD</keyword>
<evidence type="ECO:0000256" key="4">
    <source>
        <dbReference type="ARBA" id="ARBA00023027"/>
    </source>
</evidence>
<evidence type="ECO:0000313" key="8">
    <source>
        <dbReference type="EMBL" id="MFF0541813.1"/>
    </source>
</evidence>
<organism evidence="8 9">
    <name type="scientific">Nocardia thailandica</name>
    <dbReference type="NCBI Taxonomy" id="257275"/>
    <lineage>
        <taxon>Bacteria</taxon>
        <taxon>Bacillati</taxon>
        <taxon>Actinomycetota</taxon>
        <taxon>Actinomycetes</taxon>
        <taxon>Mycobacteriales</taxon>
        <taxon>Nocardiaceae</taxon>
        <taxon>Nocardia</taxon>
    </lineage>
</organism>
<gene>
    <name evidence="6" type="primary">azoR</name>
    <name evidence="8" type="ORF">ACFYTF_03155</name>
</gene>
<feature type="domain" description="Flavodoxin-like fold" evidence="7">
    <location>
        <begin position="3"/>
        <end position="178"/>
    </location>
</feature>
<dbReference type="PANTHER" id="PTHR43741:SF4">
    <property type="entry name" value="FMN-DEPENDENT NADH:QUINONE OXIDOREDUCTASE"/>
    <property type="match status" value="1"/>
</dbReference>
<dbReference type="RefSeq" id="WP_387698880.1">
    <property type="nucleotide sequence ID" value="NZ_JBIAMX010000001.1"/>
</dbReference>
<comment type="function">
    <text evidence="6">Also exhibits azoreductase activity. Catalyzes the reductive cleavage of the azo bond in aromatic azo compounds to the corresponding amines.</text>
</comment>
<dbReference type="InterPro" id="IPR003680">
    <property type="entry name" value="Flavodoxin_fold"/>
</dbReference>
<name>A0ABW6PHP8_9NOCA</name>
<comment type="caution">
    <text evidence="6">Lacks conserved residue(s) required for the propagation of feature annotation.</text>
</comment>
<comment type="subunit">
    <text evidence="6">Homodimer.</text>
</comment>
<comment type="caution">
    <text evidence="8">The sequence shown here is derived from an EMBL/GenBank/DDBJ whole genome shotgun (WGS) entry which is preliminary data.</text>
</comment>
<evidence type="ECO:0000256" key="3">
    <source>
        <dbReference type="ARBA" id="ARBA00023002"/>
    </source>
</evidence>
<dbReference type="EC" id="1.7.1.17" evidence="6"/>
<dbReference type="Pfam" id="PF02525">
    <property type="entry name" value="Flavodoxin_2"/>
    <property type="match status" value="1"/>
</dbReference>
<reference evidence="8 9" key="1">
    <citation type="submission" date="2024-10" db="EMBL/GenBank/DDBJ databases">
        <title>The Natural Products Discovery Center: Release of the First 8490 Sequenced Strains for Exploring Actinobacteria Biosynthetic Diversity.</title>
        <authorList>
            <person name="Kalkreuter E."/>
            <person name="Kautsar S.A."/>
            <person name="Yang D."/>
            <person name="Bader C.D."/>
            <person name="Teijaro C.N."/>
            <person name="Fluegel L."/>
            <person name="Davis C.M."/>
            <person name="Simpson J.R."/>
            <person name="Lauterbach L."/>
            <person name="Steele A.D."/>
            <person name="Gui C."/>
            <person name="Meng S."/>
            <person name="Li G."/>
            <person name="Viehrig K."/>
            <person name="Ye F."/>
            <person name="Su P."/>
            <person name="Kiefer A.F."/>
            <person name="Nichols A."/>
            <person name="Cepeda A.J."/>
            <person name="Yan W."/>
            <person name="Fan B."/>
            <person name="Jiang Y."/>
            <person name="Adhikari A."/>
            <person name="Zheng C.-J."/>
            <person name="Schuster L."/>
            <person name="Cowan T.M."/>
            <person name="Smanski M.J."/>
            <person name="Chevrette M.G."/>
            <person name="De Carvalho L.P.S."/>
            <person name="Shen B."/>
        </authorList>
    </citation>
    <scope>NUCLEOTIDE SEQUENCE [LARGE SCALE GENOMIC DNA]</scope>
    <source>
        <strain evidence="8 9">NPDC004045</strain>
    </source>
</reference>
<accession>A0ABW6PHP8</accession>
<feature type="binding site" evidence="6">
    <location>
        <position position="10"/>
    </location>
    <ligand>
        <name>FMN</name>
        <dbReference type="ChEBI" id="CHEBI:58210"/>
    </ligand>
</feature>
<dbReference type="EC" id="1.6.5.-" evidence="6"/>
<keyword evidence="3 6" id="KW-0560">Oxidoreductase</keyword>
<comment type="function">
    <text evidence="6">Quinone reductase that provides resistance to thiol-specific stress caused by electrophilic quinones.</text>
</comment>
<dbReference type="InterPro" id="IPR029039">
    <property type="entry name" value="Flavoprotein-like_sf"/>
</dbReference>
<evidence type="ECO:0000259" key="7">
    <source>
        <dbReference type="Pfam" id="PF02525"/>
    </source>
</evidence>
<sequence length="217" mass="23844">MPHLLHLHASARSRSISRELGAAFADTWRAARPAGTYTYRDLAADPVPFIDEGWTELCDAVLAEGETDLDRLPELARTPAQRRALSVVEPLLAEVLAADVVLIGTPMYNYSIPAALKAWLDQVTFPRMTLGHRRFVAVTARGGAYSPGAPKAAFDYQERYLRDFFAGHFAVTDAVFVSSELANARLDPGLAHLRDAQEDSHAAALAEVRRLAEEFAR</sequence>
<protein>
    <recommendedName>
        <fullName evidence="6">FMN dependent NADH:quinone oxidoreductase</fullName>
        <ecNumber evidence="6">1.6.5.-</ecNumber>
    </recommendedName>
    <alternativeName>
        <fullName evidence="6">Azo-dye reductase</fullName>
    </alternativeName>
    <alternativeName>
        <fullName evidence="6">FMN-dependent NADH-azo compound oxidoreductase</fullName>
    </alternativeName>
    <alternativeName>
        <fullName evidence="6">FMN-dependent NADH-azoreductase</fullName>
        <ecNumber evidence="6">1.7.1.17</ecNumber>
    </alternativeName>
</protein>
<evidence type="ECO:0000256" key="1">
    <source>
        <dbReference type="ARBA" id="ARBA00022630"/>
    </source>
</evidence>
<evidence type="ECO:0000256" key="6">
    <source>
        <dbReference type="HAMAP-Rule" id="MF_01216"/>
    </source>
</evidence>
<dbReference type="Gene3D" id="3.40.50.360">
    <property type="match status" value="1"/>
</dbReference>
<keyword evidence="1 6" id="KW-0285">Flavoprotein</keyword>
<dbReference type="PANTHER" id="PTHR43741">
    <property type="entry name" value="FMN-DEPENDENT NADH-AZOREDUCTASE 1"/>
    <property type="match status" value="1"/>
</dbReference>
<comment type="catalytic activity">
    <reaction evidence="5">
        <text>N,N-dimethyl-1,4-phenylenediamine + anthranilate + 2 NAD(+) = 2-(4-dimethylaminophenyl)diazenylbenzoate + 2 NADH + 2 H(+)</text>
        <dbReference type="Rhea" id="RHEA:55872"/>
        <dbReference type="ChEBI" id="CHEBI:15378"/>
        <dbReference type="ChEBI" id="CHEBI:15783"/>
        <dbReference type="ChEBI" id="CHEBI:16567"/>
        <dbReference type="ChEBI" id="CHEBI:57540"/>
        <dbReference type="ChEBI" id="CHEBI:57945"/>
        <dbReference type="ChEBI" id="CHEBI:71579"/>
        <dbReference type="EC" id="1.7.1.17"/>
    </reaction>
    <physiologicalReaction direction="right-to-left" evidence="5">
        <dbReference type="Rhea" id="RHEA:55874"/>
    </physiologicalReaction>
</comment>
<proteinExistence type="inferred from homology"/>
<evidence type="ECO:0000256" key="2">
    <source>
        <dbReference type="ARBA" id="ARBA00022643"/>
    </source>
</evidence>
<feature type="binding site" evidence="6">
    <location>
        <begin position="15"/>
        <end position="17"/>
    </location>
    <ligand>
        <name>FMN</name>
        <dbReference type="ChEBI" id="CHEBI:58210"/>
    </ligand>
</feature>
<keyword evidence="2 6" id="KW-0288">FMN</keyword>